<dbReference type="Pfam" id="PF17253">
    <property type="entry name" value="DUF5320"/>
    <property type="match status" value="1"/>
</dbReference>
<keyword evidence="3" id="KW-1185">Reference proteome</keyword>
<dbReference type="RefSeq" id="WP_127342853.1">
    <property type="nucleotide sequence ID" value="NZ_RJJX01000004.1"/>
</dbReference>
<sequence>MPNLDGKGPKGTGSKTGRKLGQCTSADQENQLEKLGKGLGLRKKSGGGTGRGKRLKSGKPI</sequence>
<dbReference type="Proteomes" id="UP000282985">
    <property type="component" value="Unassembled WGS sequence"/>
</dbReference>
<evidence type="ECO:0008006" key="4">
    <source>
        <dbReference type="Google" id="ProtNLM"/>
    </source>
</evidence>
<dbReference type="AlphaFoldDB" id="A0A434AX78"/>
<dbReference type="InterPro" id="IPR035205">
    <property type="entry name" value="DUF5320"/>
</dbReference>
<accession>A0A434AX78</accession>
<evidence type="ECO:0000313" key="3">
    <source>
        <dbReference type="Proteomes" id="UP000282985"/>
    </source>
</evidence>
<evidence type="ECO:0000256" key="1">
    <source>
        <dbReference type="SAM" id="MobiDB-lite"/>
    </source>
</evidence>
<dbReference type="EMBL" id="RJJX01000004">
    <property type="protein sequence ID" value="RUT79129.1"/>
    <property type="molecule type" value="Genomic_DNA"/>
</dbReference>
<name>A0A434AX78_9BACT</name>
<feature type="region of interest" description="Disordered" evidence="1">
    <location>
        <begin position="1"/>
        <end position="61"/>
    </location>
</feature>
<reference evidence="2 3" key="1">
    <citation type="submission" date="2018-11" db="EMBL/GenBank/DDBJ databases">
        <title>Parancylomarina longa gen. nov., sp. nov., isolated from sediments of southern Okinawa.</title>
        <authorList>
            <person name="Fu T."/>
        </authorList>
    </citation>
    <scope>NUCLEOTIDE SEQUENCE [LARGE SCALE GENOMIC DNA]</scope>
    <source>
        <strain evidence="2 3">T3-2 S1-C</strain>
    </source>
</reference>
<proteinExistence type="predicted"/>
<protein>
    <recommendedName>
        <fullName evidence="4">DUF5320 domain-containing protein</fullName>
    </recommendedName>
</protein>
<feature type="compositionally biased region" description="Basic residues" evidence="1">
    <location>
        <begin position="40"/>
        <end position="61"/>
    </location>
</feature>
<gene>
    <name evidence="2" type="ORF">DLK05_04745</name>
</gene>
<comment type="caution">
    <text evidence="2">The sequence shown here is derived from an EMBL/GenBank/DDBJ whole genome shotgun (WGS) entry which is preliminary data.</text>
</comment>
<evidence type="ECO:0000313" key="2">
    <source>
        <dbReference type="EMBL" id="RUT79129.1"/>
    </source>
</evidence>
<organism evidence="2 3">
    <name type="scientific">Ancylomarina longa</name>
    <dbReference type="NCBI Taxonomy" id="2487017"/>
    <lineage>
        <taxon>Bacteria</taxon>
        <taxon>Pseudomonadati</taxon>
        <taxon>Bacteroidota</taxon>
        <taxon>Bacteroidia</taxon>
        <taxon>Marinilabiliales</taxon>
        <taxon>Marinifilaceae</taxon>
        <taxon>Ancylomarina</taxon>
    </lineage>
</organism>